<evidence type="ECO:0000313" key="4">
    <source>
        <dbReference type="Proteomes" id="UP000007115"/>
    </source>
</evidence>
<feature type="domain" description="Myb-like" evidence="1">
    <location>
        <begin position="48"/>
        <end position="98"/>
    </location>
</feature>
<protein>
    <submittedName>
        <fullName evidence="3">Uncharacterized protein</fullName>
    </submittedName>
</protein>
<dbReference type="OrthoDB" id="2143914at2759"/>
<dbReference type="GO" id="GO:0000278">
    <property type="term" value="P:mitotic cell cycle"/>
    <property type="evidence" value="ECO:0007669"/>
    <property type="project" value="TreeGrafter"/>
</dbReference>
<feature type="domain" description="HTH myb-type" evidence="2">
    <location>
        <begin position="1"/>
        <end position="51"/>
    </location>
</feature>
<dbReference type="RefSeq" id="XP_013960950.1">
    <property type="nucleotide sequence ID" value="XM_014105475.1"/>
</dbReference>
<dbReference type="VEuPathDB" id="FungiDB:TRIVIDRAFT_19767"/>
<dbReference type="PROSITE" id="PS50090">
    <property type="entry name" value="MYB_LIKE"/>
    <property type="match status" value="2"/>
</dbReference>
<dbReference type="Pfam" id="PF13921">
    <property type="entry name" value="Myb_DNA-bind_6"/>
    <property type="match status" value="1"/>
</dbReference>
<dbReference type="Gene3D" id="1.10.10.60">
    <property type="entry name" value="Homeodomain-like"/>
    <property type="match status" value="2"/>
</dbReference>
<feature type="non-terminal residue" evidence="3">
    <location>
        <position position="1"/>
    </location>
</feature>
<dbReference type="OMA" id="METRIGK"/>
<dbReference type="AlphaFoldDB" id="G9MEF2"/>
<dbReference type="HOGENOM" id="CLU_028567_26_4_1"/>
<dbReference type="EMBL" id="ABDF02000001">
    <property type="protein sequence ID" value="EHK27435.1"/>
    <property type="molecule type" value="Genomic_DNA"/>
</dbReference>
<dbReference type="STRING" id="413071.G9MEF2"/>
<reference evidence="3 4" key="1">
    <citation type="journal article" date="2011" name="Genome Biol.">
        <title>Comparative genome sequence analysis underscores mycoparasitism as the ancestral life style of Trichoderma.</title>
        <authorList>
            <person name="Kubicek C.P."/>
            <person name="Herrera-Estrella A."/>
            <person name="Seidl-Seiboth V."/>
            <person name="Martinez D.A."/>
            <person name="Druzhinina I.S."/>
            <person name="Thon M."/>
            <person name="Zeilinger S."/>
            <person name="Casas-Flores S."/>
            <person name="Horwitz B.A."/>
            <person name="Mukherjee P.K."/>
            <person name="Mukherjee M."/>
            <person name="Kredics L."/>
            <person name="Alcaraz L.D."/>
            <person name="Aerts A."/>
            <person name="Antal Z."/>
            <person name="Atanasova L."/>
            <person name="Cervantes-Badillo M.G."/>
            <person name="Challacombe J."/>
            <person name="Chertkov O."/>
            <person name="McCluskey K."/>
            <person name="Coulpier F."/>
            <person name="Deshpande N."/>
            <person name="von Doehren H."/>
            <person name="Ebbole D.J."/>
            <person name="Esquivel-Naranjo E.U."/>
            <person name="Fekete E."/>
            <person name="Flipphi M."/>
            <person name="Glaser F."/>
            <person name="Gomez-Rodriguez E.Y."/>
            <person name="Gruber S."/>
            <person name="Han C."/>
            <person name="Henrissat B."/>
            <person name="Hermosa R."/>
            <person name="Hernandez-Onate M."/>
            <person name="Karaffa L."/>
            <person name="Kosti I."/>
            <person name="Le Crom S."/>
            <person name="Lindquist E."/>
            <person name="Lucas S."/>
            <person name="Luebeck M."/>
            <person name="Luebeck P.S."/>
            <person name="Margeot A."/>
            <person name="Metz B."/>
            <person name="Misra M."/>
            <person name="Nevalainen H."/>
            <person name="Omann M."/>
            <person name="Packer N."/>
            <person name="Perrone G."/>
            <person name="Uresti-Rivera E.E."/>
            <person name="Salamov A."/>
            <person name="Schmoll M."/>
            <person name="Seiboth B."/>
            <person name="Shapiro H."/>
            <person name="Sukno S."/>
            <person name="Tamayo-Ramos J.A."/>
            <person name="Tisch D."/>
            <person name="Wiest A."/>
            <person name="Wilkinson H.H."/>
            <person name="Zhang M."/>
            <person name="Coutinho P.M."/>
            <person name="Kenerley C.M."/>
            <person name="Monte E."/>
            <person name="Baker S.E."/>
            <person name="Grigoriev I.V."/>
        </authorList>
    </citation>
    <scope>NUCLEOTIDE SEQUENCE [LARGE SCALE GENOMIC DNA]</scope>
    <source>
        <strain evidence="4">Gv29-8 / FGSC 10586</strain>
    </source>
</reference>
<evidence type="ECO:0000259" key="1">
    <source>
        <dbReference type="PROSITE" id="PS50090"/>
    </source>
</evidence>
<dbReference type="GeneID" id="25790006"/>
<dbReference type="GO" id="GO:0045944">
    <property type="term" value="P:positive regulation of transcription by RNA polymerase II"/>
    <property type="evidence" value="ECO:0007669"/>
    <property type="project" value="TreeGrafter"/>
</dbReference>
<comment type="caution">
    <text evidence="3">The sequence shown here is derived from an EMBL/GenBank/DDBJ whole genome shotgun (WGS) entry which is preliminary data.</text>
</comment>
<feature type="domain" description="Myb-like" evidence="1">
    <location>
        <begin position="1"/>
        <end position="47"/>
    </location>
</feature>
<dbReference type="InterPro" id="IPR009057">
    <property type="entry name" value="Homeodomain-like_sf"/>
</dbReference>
<gene>
    <name evidence="3" type="ORF">TRIVIDRAFT_19767</name>
</gene>
<organism evidence="3 4">
    <name type="scientific">Hypocrea virens (strain Gv29-8 / FGSC 10586)</name>
    <name type="common">Gliocladium virens</name>
    <name type="synonym">Trichoderma virens</name>
    <dbReference type="NCBI Taxonomy" id="413071"/>
    <lineage>
        <taxon>Eukaryota</taxon>
        <taxon>Fungi</taxon>
        <taxon>Dikarya</taxon>
        <taxon>Ascomycota</taxon>
        <taxon>Pezizomycotina</taxon>
        <taxon>Sordariomycetes</taxon>
        <taxon>Hypocreomycetidae</taxon>
        <taxon>Hypocreales</taxon>
        <taxon>Hypocreaceae</taxon>
        <taxon>Trichoderma</taxon>
    </lineage>
</organism>
<dbReference type="CDD" id="cd00167">
    <property type="entry name" value="SANT"/>
    <property type="match status" value="2"/>
</dbReference>
<dbReference type="GO" id="GO:0005634">
    <property type="term" value="C:nucleus"/>
    <property type="evidence" value="ECO:0007669"/>
    <property type="project" value="TreeGrafter"/>
</dbReference>
<feature type="non-terminal residue" evidence="3">
    <location>
        <position position="100"/>
    </location>
</feature>
<sequence length="100" mass="11604">KGPWSPEESQRLVALVQVMGPQDWVCIASFMVSRNAKQCRERYHQNLDPTLRHDPITEDEAFRIMELYRKYGTAWARIAEQLPGRSDNAIKNYVNGLVNK</sequence>
<dbReference type="GO" id="GO:0000981">
    <property type="term" value="F:DNA-binding transcription factor activity, RNA polymerase II-specific"/>
    <property type="evidence" value="ECO:0007669"/>
    <property type="project" value="TreeGrafter"/>
</dbReference>
<evidence type="ECO:0000313" key="3">
    <source>
        <dbReference type="EMBL" id="EHK27435.1"/>
    </source>
</evidence>
<dbReference type="SUPFAM" id="SSF46689">
    <property type="entry name" value="Homeodomain-like"/>
    <property type="match status" value="1"/>
</dbReference>
<proteinExistence type="predicted"/>
<dbReference type="InParanoid" id="G9MEF2"/>
<keyword evidence="4" id="KW-1185">Reference proteome</keyword>
<evidence type="ECO:0000259" key="2">
    <source>
        <dbReference type="PROSITE" id="PS51294"/>
    </source>
</evidence>
<accession>G9MEF2</accession>
<dbReference type="GO" id="GO:0000978">
    <property type="term" value="F:RNA polymerase II cis-regulatory region sequence-specific DNA binding"/>
    <property type="evidence" value="ECO:0007669"/>
    <property type="project" value="TreeGrafter"/>
</dbReference>
<dbReference type="eggNOG" id="KOG0048">
    <property type="taxonomic scope" value="Eukaryota"/>
</dbReference>
<dbReference type="InterPro" id="IPR050560">
    <property type="entry name" value="MYB_TF"/>
</dbReference>
<dbReference type="InterPro" id="IPR001005">
    <property type="entry name" value="SANT/Myb"/>
</dbReference>
<dbReference type="Proteomes" id="UP000007115">
    <property type="component" value="Unassembled WGS sequence"/>
</dbReference>
<dbReference type="PANTHER" id="PTHR45614">
    <property type="entry name" value="MYB PROTEIN-RELATED"/>
    <property type="match status" value="1"/>
</dbReference>
<dbReference type="PANTHER" id="PTHR45614:SF25">
    <property type="entry name" value="MYB PROTEIN"/>
    <property type="match status" value="1"/>
</dbReference>
<dbReference type="InterPro" id="IPR017930">
    <property type="entry name" value="Myb_dom"/>
</dbReference>
<dbReference type="SMART" id="SM00717">
    <property type="entry name" value="SANT"/>
    <property type="match status" value="2"/>
</dbReference>
<dbReference type="PROSITE" id="PS51294">
    <property type="entry name" value="HTH_MYB"/>
    <property type="match status" value="2"/>
</dbReference>
<feature type="domain" description="HTH myb-type" evidence="2">
    <location>
        <begin position="52"/>
        <end position="100"/>
    </location>
</feature>
<name>G9MEF2_HYPVG</name>